<accession>A0ABW1XII4</accession>
<dbReference type="InterPro" id="IPR056290">
    <property type="entry name" value="CEPT76/DRC7_peptidase-like_dom"/>
</dbReference>
<comment type="subcellular location">
    <subcellularLocation>
        <location evidence="1">Cytoplasm</location>
        <location evidence="1">Cytoskeleton</location>
    </subcellularLocation>
</comment>
<keyword evidence="2" id="KW-0963">Cytoplasm</keyword>
<keyword evidence="2" id="KW-0206">Cytoskeleton</keyword>
<evidence type="ECO:0000313" key="4">
    <source>
        <dbReference type="EMBL" id="MFC6439015.1"/>
    </source>
</evidence>
<keyword evidence="5" id="KW-1185">Reference proteome</keyword>
<organism evidence="4 5">
    <name type="scientific">Pseudobowmanella zhangzhouensis</name>
    <dbReference type="NCBI Taxonomy" id="1537679"/>
    <lineage>
        <taxon>Bacteria</taxon>
        <taxon>Pseudomonadati</taxon>
        <taxon>Pseudomonadota</taxon>
        <taxon>Gammaproteobacteria</taxon>
        <taxon>Alteromonadales</taxon>
        <taxon>Alteromonadaceae</taxon>
    </lineage>
</organism>
<dbReference type="EMBL" id="JBHSUS010000001">
    <property type="protein sequence ID" value="MFC6439015.1"/>
    <property type="molecule type" value="Genomic_DNA"/>
</dbReference>
<dbReference type="SUPFAM" id="SSF54001">
    <property type="entry name" value="Cysteine proteinases"/>
    <property type="match status" value="1"/>
</dbReference>
<evidence type="ECO:0000256" key="2">
    <source>
        <dbReference type="ARBA" id="ARBA00023212"/>
    </source>
</evidence>
<dbReference type="InterPro" id="IPR038765">
    <property type="entry name" value="Papain-like_cys_pep_sf"/>
</dbReference>
<dbReference type="RefSeq" id="WP_131259118.1">
    <property type="nucleotide sequence ID" value="NZ_JBHSUS010000001.1"/>
</dbReference>
<sequence length="276" mass="31998">MGSWRWKLSFLSLFLLLAWLKSFQQHNSDKALNTQIETSANHMPAYLFNAEYLAGFVKFENEQRLITEPDIHAALARIFPDERHKIGVLSWYNSRRDVGTLTAAGEDFQQHFVNSYLVGIRPFAVDNDWLPLYVLAKRKTYQLDQQQYGQGDVWQTSAAAYSRLRGDCEDHALALADWLISEGLDARVAIGKYRGEGHAWVVVFKDNQQYLLEATSKSRLRNWNYYPLVQLATGYVPQYMFNRSQLWALTGSDGIRDYQHSQWQLRSQYTRTAEAP</sequence>
<dbReference type="Proteomes" id="UP001596364">
    <property type="component" value="Unassembled WGS sequence"/>
</dbReference>
<evidence type="ECO:0000259" key="3">
    <source>
        <dbReference type="Pfam" id="PF24656"/>
    </source>
</evidence>
<comment type="caution">
    <text evidence="4">The sequence shown here is derived from an EMBL/GenBank/DDBJ whole genome shotgun (WGS) entry which is preliminary data.</text>
</comment>
<gene>
    <name evidence="4" type="ORF">ACFP85_02460</name>
</gene>
<feature type="domain" description="CEP76/DRC7 peptidase-like" evidence="3">
    <location>
        <begin position="152"/>
        <end position="249"/>
    </location>
</feature>
<protein>
    <submittedName>
        <fullName evidence="4">Transglutaminase-like cysteine peptidase</fullName>
    </submittedName>
</protein>
<dbReference type="Pfam" id="PF24656">
    <property type="entry name" value="CEPT76_peptidase"/>
    <property type="match status" value="1"/>
</dbReference>
<reference evidence="5" key="1">
    <citation type="journal article" date="2019" name="Int. J. Syst. Evol. Microbiol.">
        <title>The Global Catalogue of Microorganisms (GCM) 10K type strain sequencing project: providing services to taxonomists for standard genome sequencing and annotation.</title>
        <authorList>
            <consortium name="The Broad Institute Genomics Platform"/>
            <consortium name="The Broad Institute Genome Sequencing Center for Infectious Disease"/>
            <person name="Wu L."/>
            <person name="Ma J."/>
        </authorList>
    </citation>
    <scope>NUCLEOTIDE SEQUENCE [LARGE SCALE GENOMIC DNA]</scope>
    <source>
        <strain evidence="5">CGMCC 1.16031</strain>
    </source>
</reference>
<proteinExistence type="predicted"/>
<evidence type="ECO:0000256" key="1">
    <source>
        <dbReference type="ARBA" id="ARBA00004245"/>
    </source>
</evidence>
<evidence type="ECO:0000313" key="5">
    <source>
        <dbReference type="Proteomes" id="UP001596364"/>
    </source>
</evidence>
<name>A0ABW1XII4_9ALTE</name>
<dbReference type="Gene3D" id="3.10.620.30">
    <property type="match status" value="1"/>
</dbReference>